<organism evidence="3 4">
    <name type="scientific">Ignelater luminosus</name>
    <name type="common">Cucubano</name>
    <name type="synonym">Pyrophorus luminosus</name>
    <dbReference type="NCBI Taxonomy" id="2038154"/>
    <lineage>
        <taxon>Eukaryota</taxon>
        <taxon>Metazoa</taxon>
        <taxon>Ecdysozoa</taxon>
        <taxon>Arthropoda</taxon>
        <taxon>Hexapoda</taxon>
        <taxon>Insecta</taxon>
        <taxon>Pterygota</taxon>
        <taxon>Neoptera</taxon>
        <taxon>Endopterygota</taxon>
        <taxon>Coleoptera</taxon>
        <taxon>Polyphaga</taxon>
        <taxon>Elateriformia</taxon>
        <taxon>Elateroidea</taxon>
        <taxon>Elateridae</taxon>
        <taxon>Agrypninae</taxon>
        <taxon>Pyrophorini</taxon>
        <taxon>Ignelater</taxon>
    </lineage>
</organism>
<dbReference type="OrthoDB" id="8195830at2759"/>
<feature type="non-terminal residue" evidence="3">
    <location>
        <position position="409"/>
    </location>
</feature>
<evidence type="ECO:0000259" key="2">
    <source>
        <dbReference type="Pfam" id="PF18701"/>
    </source>
</evidence>
<dbReference type="AlphaFoldDB" id="A0A8K0CPJ1"/>
<gene>
    <name evidence="3" type="ORF">ILUMI_17366</name>
</gene>
<evidence type="ECO:0000313" key="3">
    <source>
        <dbReference type="EMBL" id="KAF2888806.1"/>
    </source>
</evidence>
<protein>
    <recommendedName>
        <fullName evidence="2">DUF5641 domain-containing protein</fullName>
    </recommendedName>
</protein>
<evidence type="ECO:0000313" key="4">
    <source>
        <dbReference type="Proteomes" id="UP000801492"/>
    </source>
</evidence>
<evidence type="ECO:0000256" key="1">
    <source>
        <dbReference type="SAM" id="MobiDB-lite"/>
    </source>
</evidence>
<feature type="domain" description="DUF5641" evidence="2">
    <location>
        <begin position="1"/>
        <end position="51"/>
    </location>
</feature>
<feature type="region of interest" description="Disordered" evidence="1">
    <location>
        <begin position="317"/>
        <end position="386"/>
    </location>
</feature>
<comment type="caution">
    <text evidence="3">The sequence shown here is derived from an EMBL/GenBank/DDBJ whole genome shotgun (WGS) entry which is preliminary data.</text>
</comment>
<accession>A0A8K0CPJ1</accession>
<keyword evidence="4" id="KW-1185">Reference proteome</keyword>
<feature type="compositionally biased region" description="Polar residues" evidence="1">
    <location>
        <begin position="336"/>
        <end position="349"/>
    </location>
</feature>
<dbReference type="InterPro" id="IPR040676">
    <property type="entry name" value="DUF5641"/>
</dbReference>
<dbReference type="Pfam" id="PF18701">
    <property type="entry name" value="DUF5641"/>
    <property type="match status" value="1"/>
</dbReference>
<feature type="compositionally biased region" description="Low complexity" evidence="1">
    <location>
        <begin position="361"/>
        <end position="373"/>
    </location>
</feature>
<dbReference type="EMBL" id="VTPC01073634">
    <property type="protein sequence ID" value="KAF2888806.1"/>
    <property type="molecule type" value="Genomic_DNA"/>
</dbReference>
<name>A0A8K0CPJ1_IGNLU</name>
<proteinExistence type="predicted"/>
<sequence>MVLLKEDHLPPGQWRLGRIIQVNPGADEVIRAVTVKCGVTGEVKRALNKVLAASSSDTDDLSEESDESDVDNIVLKNFNTMVEQVKLRLVTAPAVAITTDGWTSSNNESFVALTAHYIESNGFVSSLLGLDINSKSIPSSATLSRWKESYPRLDFNENEKSVCLTCTEAIENKLPVPTDRTSQISKQAFVSKGGSDNDERTNLKYLLKARSEDVNKLKVWLNRTGHKWLHRDIQNQAHEEPAIKRWKFLRDKYVKLKRRYVSTRTGSDEENVHNDWVLMDELTFLDPYITQRKESIMLYYTKYNFLDGAKRYSNATNKEPAAAQNAVEKSEEPQPLSDSNIESAGPSTTKRGRLHESQLPSSASTSTGTVTATPRKNSLKTPPQPIDEAILGLANYLKNKEKQDSDSAF</sequence>
<dbReference type="Proteomes" id="UP000801492">
    <property type="component" value="Unassembled WGS sequence"/>
</dbReference>
<reference evidence="3" key="1">
    <citation type="submission" date="2019-08" db="EMBL/GenBank/DDBJ databases">
        <title>The genome of the North American firefly Photinus pyralis.</title>
        <authorList>
            <consortium name="Photinus pyralis genome working group"/>
            <person name="Fallon T.R."/>
            <person name="Sander Lower S.E."/>
            <person name="Weng J.-K."/>
        </authorList>
    </citation>
    <scope>NUCLEOTIDE SEQUENCE</scope>
    <source>
        <strain evidence="3">TRF0915ILg1</strain>
        <tissue evidence="3">Whole body</tissue>
    </source>
</reference>